<evidence type="ECO:0000313" key="2">
    <source>
        <dbReference type="EMBL" id="KAA0054842.1"/>
    </source>
</evidence>
<evidence type="ECO:0000313" key="3">
    <source>
        <dbReference type="EMBL" id="TYK27766.1"/>
    </source>
</evidence>
<protein>
    <submittedName>
        <fullName evidence="3">Zf-CCHC domain-containing protein</fullName>
    </submittedName>
</protein>
<organism evidence="3 5">
    <name type="scientific">Cucumis melo var. makuwa</name>
    <name type="common">Oriental melon</name>
    <dbReference type="NCBI Taxonomy" id="1194695"/>
    <lineage>
        <taxon>Eukaryota</taxon>
        <taxon>Viridiplantae</taxon>
        <taxon>Streptophyta</taxon>
        <taxon>Embryophyta</taxon>
        <taxon>Tracheophyta</taxon>
        <taxon>Spermatophyta</taxon>
        <taxon>Magnoliopsida</taxon>
        <taxon>eudicotyledons</taxon>
        <taxon>Gunneridae</taxon>
        <taxon>Pentapetalae</taxon>
        <taxon>rosids</taxon>
        <taxon>fabids</taxon>
        <taxon>Cucurbitales</taxon>
        <taxon>Cucurbitaceae</taxon>
        <taxon>Benincaseae</taxon>
        <taxon>Cucumis</taxon>
    </lineage>
</organism>
<dbReference type="Proteomes" id="UP000321947">
    <property type="component" value="Unassembled WGS sequence"/>
</dbReference>
<dbReference type="Proteomes" id="UP000321393">
    <property type="component" value="Unassembled WGS sequence"/>
</dbReference>
<evidence type="ECO:0000313" key="5">
    <source>
        <dbReference type="Proteomes" id="UP000321947"/>
    </source>
</evidence>
<evidence type="ECO:0000256" key="1">
    <source>
        <dbReference type="SAM" id="MobiDB-lite"/>
    </source>
</evidence>
<feature type="compositionally biased region" description="Polar residues" evidence="1">
    <location>
        <begin position="22"/>
        <end position="37"/>
    </location>
</feature>
<dbReference type="EMBL" id="SSTD01002518">
    <property type="protein sequence ID" value="TYK27766.1"/>
    <property type="molecule type" value="Genomic_DNA"/>
</dbReference>
<feature type="region of interest" description="Disordered" evidence="1">
    <location>
        <begin position="22"/>
        <end position="73"/>
    </location>
</feature>
<evidence type="ECO:0000313" key="4">
    <source>
        <dbReference type="Proteomes" id="UP000321393"/>
    </source>
</evidence>
<dbReference type="EMBL" id="SSTE01008657">
    <property type="protein sequence ID" value="KAA0054842.1"/>
    <property type="molecule type" value="Genomic_DNA"/>
</dbReference>
<comment type="caution">
    <text evidence="3">The sequence shown here is derived from an EMBL/GenBank/DDBJ whole genome shotgun (WGS) entry which is preliminary data.</text>
</comment>
<accession>A0A5D3DVI8</accession>
<dbReference type="AlphaFoldDB" id="A0A5D3DVI8"/>
<name>A0A5D3DVI8_CUCMM</name>
<dbReference type="PANTHER" id="PTHR35046:SF26">
    <property type="entry name" value="RNA-DIRECTED DNA POLYMERASE"/>
    <property type="match status" value="1"/>
</dbReference>
<dbReference type="PANTHER" id="PTHR35046">
    <property type="entry name" value="ZINC KNUCKLE (CCHC-TYPE) FAMILY PROTEIN"/>
    <property type="match status" value="1"/>
</dbReference>
<gene>
    <name evidence="3" type="ORF">E5676_scaffold1142G00310</name>
    <name evidence="2" type="ORF">E6C27_scaffold406G00220</name>
</gene>
<proteinExistence type="predicted"/>
<feature type="compositionally biased region" description="Basic and acidic residues" evidence="1">
    <location>
        <begin position="39"/>
        <end position="57"/>
    </location>
</feature>
<dbReference type="OrthoDB" id="1111746at2759"/>
<reference evidence="4 5" key="1">
    <citation type="submission" date="2019-08" db="EMBL/GenBank/DDBJ databases">
        <title>Draft genome sequences of two oriental melons (Cucumis melo L. var makuwa).</title>
        <authorList>
            <person name="Kwon S.-Y."/>
        </authorList>
    </citation>
    <scope>NUCLEOTIDE SEQUENCE [LARGE SCALE GENOMIC DNA]</scope>
    <source>
        <strain evidence="5">cv. Chang Bougi</strain>
        <strain evidence="4">cv. SW 3</strain>
        <tissue evidence="3">Leaf</tissue>
    </source>
</reference>
<dbReference type="Gene3D" id="2.40.70.10">
    <property type="entry name" value="Acid Proteases"/>
    <property type="match status" value="1"/>
</dbReference>
<dbReference type="InterPro" id="IPR021109">
    <property type="entry name" value="Peptidase_aspartic_dom_sf"/>
</dbReference>
<sequence length="180" mass="20454">MMAARLKNINRKNMWEINLSKKQSYTNNANKQPSTSIAEKGKDVEAPETTKKKENAIKGRAQNNYNRPSLALADEEYNSASDGNKTMEEETEFIEVDDGERISFVIQRVLIVPKEETNPQHHCLFKTRCTINGKVYDVIIDSTSSENFIAKRLVAALNLKAETHPNLYKMDVCHLLLGRP</sequence>